<organism evidence="1 2">
    <name type="scientific">Novibacillus thermophilus</name>
    <dbReference type="NCBI Taxonomy" id="1471761"/>
    <lineage>
        <taxon>Bacteria</taxon>
        <taxon>Bacillati</taxon>
        <taxon>Bacillota</taxon>
        <taxon>Bacilli</taxon>
        <taxon>Bacillales</taxon>
        <taxon>Thermoactinomycetaceae</taxon>
        <taxon>Novibacillus</taxon>
    </lineage>
</organism>
<dbReference type="Proteomes" id="UP000188603">
    <property type="component" value="Chromosome"/>
</dbReference>
<proteinExistence type="predicted"/>
<evidence type="ECO:0008006" key="3">
    <source>
        <dbReference type="Google" id="ProtNLM"/>
    </source>
</evidence>
<name>A0A1U9KB28_9BACL</name>
<protein>
    <recommendedName>
        <fullName evidence="3">YwhD family protein</fullName>
    </recommendedName>
</protein>
<evidence type="ECO:0000313" key="1">
    <source>
        <dbReference type="EMBL" id="AQS57240.1"/>
    </source>
</evidence>
<evidence type="ECO:0000313" key="2">
    <source>
        <dbReference type="Proteomes" id="UP000188603"/>
    </source>
</evidence>
<dbReference type="RefSeq" id="WP_077721111.1">
    <property type="nucleotide sequence ID" value="NZ_CP019699.1"/>
</dbReference>
<dbReference type="EMBL" id="CP019699">
    <property type="protein sequence ID" value="AQS57240.1"/>
    <property type="molecule type" value="Genomic_DNA"/>
</dbReference>
<gene>
    <name evidence="1" type="ORF">B0W44_17320</name>
</gene>
<dbReference type="AlphaFoldDB" id="A0A1U9KB28"/>
<dbReference type="KEGG" id="ntr:B0W44_17320"/>
<reference evidence="1 2" key="1">
    <citation type="journal article" date="2015" name="Int. J. Syst. Evol. Microbiol.">
        <title>Novibacillus thermophilus gen. nov., sp. nov., a Gram-staining-negative and moderately thermophilic member of the family Thermoactinomycetaceae.</title>
        <authorList>
            <person name="Yang G."/>
            <person name="Chen J."/>
            <person name="Zhou S."/>
        </authorList>
    </citation>
    <scope>NUCLEOTIDE SEQUENCE [LARGE SCALE GENOMIC DNA]</scope>
    <source>
        <strain evidence="1 2">SG-1</strain>
    </source>
</reference>
<dbReference type="Pfam" id="PF08741">
    <property type="entry name" value="YwhD"/>
    <property type="match status" value="1"/>
</dbReference>
<sequence>MPRKKDLGGGFQILGADSTTHGGYVTGTLNLNNISAVLIDGDEATIDLGAIHGKSKAERGIKFIDDPSQMEAELPNPKTYYIVWVAVDRGPNGPFYAGLGDCTVQIDRKARRGFKNMAEHVNQMDAAMKRKVKIKFLDNRAKRALKQLLIDHSQEMWNNTPEETKAALESET</sequence>
<dbReference type="OrthoDB" id="2374547at2"/>
<dbReference type="STRING" id="1471761.B0W44_17320"/>
<keyword evidence="2" id="KW-1185">Reference proteome</keyword>
<accession>A0A1U9KB28</accession>
<dbReference type="InterPro" id="IPR014852">
    <property type="entry name" value="YwhD"/>
</dbReference>